<dbReference type="EMBL" id="JARKIF010000007">
    <property type="protein sequence ID" value="KAJ7634995.1"/>
    <property type="molecule type" value="Genomic_DNA"/>
</dbReference>
<evidence type="ECO:0000256" key="2">
    <source>
        <dbReference type="ARBA" id="ARBA00022729"/>
    </source>
</evidence>
<comment type="caution">
    <text evidence="4">The sequence shown here is derived from an EMBL/GenBank/DDBJ whole genome shotgun (WGS) entry which is preliminary data.</text>
</comment>
<dbReference type="AlphaFoldDB" id="A0AAD7C1D9"/>
<reference evidence="4" key="1">
    <citation type="submission" date="2023-03" db="EMBL/GenBank/DDBJ databases">
        <title>Massive genome expansion in bonnet fungi (Mycena s.s.) driven by repeated elements and novel gene families across ecological guilds.</title>
        <authorList>
            <consortium name="Lawrence Berkeley National Laboratory"/>
            <person name="Harder C.B."/>
            <person name="Miyauchi S."/>
            <person name="Viragh M."/>
            <person name="Kuo A."/>
            <person name="Thoen E."/>
            <person name="Andreopoulos B."/>
            <person name="Lu D."/>
            <person name="Skrede I."/>
            <person name="Drula E."/>
            <person name="Henrissat B."/>
            <person name="Morin E."/>
            <person name="Kohler A."/>
            <person name="Barry K."/>
            <person name="LaButti K."/>
            <person name="Morin E."/>
            <person name="Salamov A."/>
            <person name="Lipzen A."/>
            <person name="Mereny Z."/>
            <person name="Hegedus B."/>
            <person name="Baldrian P."/>
            <person name="Stursova M."/>
            <person name="Weitz H."/>
            <person name="Taylor A."/>
            <person name="Grigoriev I.V."/>
            <person name="Nagy L.G."/>
            <person name="Martin F."/>
            <person name="Kauserud H."/>
        </authorList>
    </citation>
    <scope>NUCLEOTIDE SEQUENCE</scope>
    <source>
        <strain evidence="4">9284</strain>
    </source>
</reference>
<evidence type="ECO:0000313" key="4">
    <source>
        <dbReference type="EMBL" id="KAJ7634995.1"/>
    </source>
</evidence>
<accession>A0AAD7C1D9</accession>
<proteinExistence type="inferred from homology"/>
<organism evidence="4 5">
    <name type="scientific">Roridomyces roridus</name>
    <dbReference type="NCBI Taxonomy" id="1738132"/>
    <lineage>
        <taxon>Eukaryota</taxon>
        <taxon>Fungi</taxon>
        <taxon>Dikarya</taxon>
        <taxon>Basidiomycota</taxon>
        <taxon>Agaricomycotina</taxon>
        <taxon>Agaricomycetes</taxon>
        <taxon>Agaricomycetidae</taxon>
        <taxon>Agaricales</taxon>
        <taxon>Marasmiineae</taxon>
        <taxon>Mycenaceae</taxon>
        <taxon>Roridomyces</taxon>
    </lineage>
</organism>
<feature type="signal peptide" evidence="3">
    <location>
        <begin position="1"/>
        <end position="19"/>
    </location>
</feature>
<protein>
    <submittedName>
        <fullName evidence="4">Antifreeze protein</fullName>
    </submittedName>
</protein>
<keyword evidence="2 3" id="KW-0732">Signal</keyword>
<keyword evidence="5" id="KW-1185">Reference proteome</keyword>
<evidence type="ECO:0000313" key="5">
    <source>
        <dbReference type="Proteomes" id="UP001221142"/>
    </source>
</evidence>
<feature type="chain" id="PRO_5042129152" evidence="3">
    <location>
        <begin position="20"/>
        <end position="253"/>
    </location>
</feature>
<sequence>MFSATLFLGLLSISTKVFAAGPCPPNLNTFADYAILGANGAYDADSTVSQIVGDIGSVSGTLGIDATLSADGTYSTSPIVTGKIYTGNYASPSPAKLQTGLADLHTAYNDLMGRTSNLGGLTLSPGLYNFPGAVTISSTLTITGSANDYYIFQIQGALHHYSQIVLSGGIIPENIFWGVAGTATFYATSHFEGILIGGGPVWFQDYGTGDDRIPLSGTGRFASFAFVEFQDATLISREWIELDSCCELTMTAL</sequence>
<comment type="similarity">
    <text evidence="1">Belongs to the ice-binding protein family.</text>
</comment>
<evidence type="ECO:0000256" key="1">
    <source>
        <dbReference type="ARBA" id="ARBA00005445"/>
    </source>
</evidence>
<dbReference type="Pfam" id="PF11999">
    <property type="entry name" value="Ice_binding"/>
    <property type="match status" value="1"/>
</dbReference>
<gene>
    <name evidence="4" type="ORF">FB45DRAFT_910446</name>
</gene>
<dbReference type="InterPro" id="IPR021884">
    <property type="entry name" value="Ice-bd_prot"/>
</dbReference>
<dbReference type="Proteomes" id="UP001221142">
    <property type="component" value="Unassembled WGS sequence"/>
</dbReference>
<name>A0AAD7C1D9_9AGAR</name>
<evidence type="ECO:0000256" key="3">
    <source>
        <dbReference type="SAM" id="SignalP"/>
    </source>
</evidence>